<dbReference type="InterPro" id="IPR025337">
    <property type="entry name" value="Questin_oxidase-like"/>
</dbReference>
<evidence type="ECO:0000313" key="3">
    <source>
        <dbReference type="Proteomes" id="UP001556367"/>
    </source>
</evidence>
<keyword evidence="1" id="KW-0560">Oxidoreductase</keyword>
<evidence type="ECO:0000313" key="2">
    <source>
        <dbReference type="EMBL" id="KAL0950038.1"/>
    </source>
</evidence>
<reference evidence="3" key="1">
    <citation type="submission" date="2024-06" db="EMBL/GenBank/DDBJ databases">
        <title>Multi-omics analyses provide insights into the biosynthesis of the anticancer antibiotic pleurotin in Hohenbuehelia grisea.</title>
        <authorList>
            <person name="Weaver J.A."/>
            <person name="Alberti F."/>
        </authorList>
    </citation>
    <scope>NUCLEOTIDE SEQUENCE [LARGE SCALE GENOMIC DNA]</scope>
    <source>
        <strain evidence="3">T-177</strain>
    </source>
</reference>
<dbReference type="EMBL" id="JASNQZ010000012">
    <property type="protein sequence ID" value="KAL0950038.1"/>
    <property type="molecule type" value="Genomic_DNA"/>
</dbReference>
<gene>
    <name evidence="2" type="ORF">HGRIS_010046</name>
</gene>
<dbReference type="PANTHER" id="PTHR35870">
    <property type="entry name" value="PROTEIN, PUTATIVE (AFU_ORTHOLOGUE AFUA_5G03330)-RELATED"/>
    <property type="match status" value="1"/>
</dbReference>
<evidence type="ECO:0008006" key="4">
    <source>
        <dbReference type="Google" id="ProtNLM"/>
    </source>
</evidence>
<dbReference type="PANTHER" id="PTHR35870:SF1">
    <property type="entry name" value="PROTEIN, PUTATIVE (AFU_ORTHOLOGUE AFUA_5G03330)-RELATED"/>
    <property type="match status" value="1"/>
</dbReference>
<accession>A0ABR3J3G2</accession>
<protein>
    <recommendedName>
        <fullName evidence="4">Oxidoreductase AflY</fullName>
    </recommendedName>
</protein>
<sequence length="487" mass="53297">MASVVSYAMRLKGALNIPGTLASSKTLVEELLRKDADEHHCYFRSAGLHNHLSHHLLAAYDLGAPAGVLQKIYDIEVKSQRPIFVEEKHKDIVVTQNNWTQYLGKPDAYGSYVKFFKEIVASAGVKEALENYVFSPDANQNGAIMLVRLMSGALHPFIQVGYGLEFGNSALVVTGLAQTAVHKPITDELYDLDHIIKSDSSSKSKNDADTSVLGLLREVYDSSILHPAMPYDPDALVNQRLKSALQDGRGPEIKRICSQYTLADESPESAASDIIWAAVILLCSTGRHGRAPRLDFFLMHLVTSSIFFRAYFNTLREQRHKAAIVKAYLPGLFLFVLARGRPRIDATLLMSSTATPRPPQTGVGQVVKAHEGAIGSPSADEDYNPWPAILSSAIYAPDAHTIKTARLLAYAAREFGDVPAGGARGAFLDDGSKESHPGMAEVDGSIFVRAAGMVMDYMGWVSHGQKARPDWDRSALGWDEAWNGDEE</sequence>
<evidence type="ECO:0000256" key="1">
    <source>
        <dbReference type="ARBA" id="ARBA00023002"/>
    </source>
</evidence>
<comment type="caution">
    <text evidence="2">The sequence shown here is derived from an EMBL/GenBank/DDBJ whole genome shotgun (WGS) entry which is preliminary data.</text>
</comment>
<proteinExistence type="predicted"/>
<organism evidence="2 3">
    <name type="scientific">Hohenbuehelia grisea</name>
    <dbReference type="NCBI Taxonomy" id="104357"/>
    <lineage>
        <taxon>Eukaryota</taxon>
        <taxon>Fungi</taxon>
        <taxon>Dikarya</taxon>
        <taxon>Basidiomycota</taxon>
        <taxon>Agaricomycotina</taxon>
        <taxon>Agaricomycetes</taxon>
        <taxon>Agaricomycetidae</taxon>
        <taxon>Agaricales</taxon>
        <taxon>Pleurotineae</taxon>
        <taxon>Pleurotaceae</taxon>
        <taxon>Hohenbuehelia</taxon>
    </lineage>
</organism>
<dbReference type="Pfam" id="PF14027">
    <property type="entry name" value="Questin_oxidase"/>
    <property type="match status" value="1"/>
</dbReference>
<keyword evidence="3" id="KW-1185">Reference proteome</keyword>
<name>A0ABR3J3G2_9AGAR</name>
<dbReference type="Proteomes" id="UP001556367">
    <property type="component" value="Unassembled WGS sequence"/>
</dbReference>